<accession>A0A5J5KWL2</accession>
<dbReference type="OrthoDB" id="9884491at2"/>
<evidence type="ECO:0000313" key="1">
    <source>
        <dbReference type="EMBL" id="KAA9394157.1"/>
    </source>
</evidence>
<proteinExistence type="predicted"/>
<dbReference type="Proteomes" id="UP000325957">
    <property type="component" value="Unassembled WGS sequence"/>
</dbReference>
<protein>
    <submittedName>
        <fullName evidence="1">Uncharacterized protein</fullName>
    </submittedName>
</protein>
<evidence type="ECO:0000313" key="2">
    <source>
        <dbReference type="Proteomes" id="UP000325957"/>
    </source>
</evidence>
<dbReference type="RefSeq" id="WP_158033890.1">
    <property type="nucleotide sequence ID" value="NZ_ML708617.1"/>
</dbReference>
<sequence length="250" mass="28535">MVSKRYDDDSRIKLFMRSAHNIMEKNYWETSIRPLGRSDLYSKWEVKIFYNTKQVMGSPPKMKDIELDYVLPAVRMFIMDSEEVNFTKVIQSAEALGVDEDVGSIAALRRSWEDICKPKFPFFVHEGKAVGMQIESDGDLIRWDDGKAKSGDLEVFRVSLFDVIDAYLNNKLLHPTEPHKRPKRSATREIVDALPEGLEKNLLVAASSGLVLVLTGLHNVLGSDSRWKCSRTCSERAILRRLQRKTQGAN</sequence>
<organism evidence="1 2">
    <name type="scientific">Kocuria coralli</name>
    <dbReference type="NCBI Taxonomy" id="1461025"/>
    <lineage>
        <taxon>Bacteria</taxon>
        <taxon>Bacillati</taxon>
        <taxon>Actinomycetota</taxon>
        <taxon>Actinomycetes</taxon>
        <taxon>Micrococcales</taxon>
        <taxon>Micrococcaceae</taxon>
        <taxon>Kocuria</taxon>
    </lineage>
</organism>
<reference evidence="1 2" key="1">
    <citation type="submission" date="2019-05" db="EMBL/GenBank/DDBJ databases">
        <title>Kocuria coralli sp. nov., a novel actinobacterium isolated from coral reef seawater.</title>
        <authorList>
            <person name="Li J."/>
        </authorList>
    </citation>
    <scope>NUCLEOTIDE SEQUENCE [LARGE SCALE GENOMIC DNA]</scope>
    <source>
        <strain evidence="1 2">SCSIO 13007</strain>
    </source>
</reference>
<keyword evidence="2" id="KW-1185">Reference proteome</keyword>
<dbReference type="EMBL" id="SZWF01000009">
    <property type="protein sequence ID" value="KAA9394157.1"/>
    <property type="molecule type" value="Genomic_DNA"/>
</dbReference>
<name>A0A5J5KWL2_9MICC</name>
<comment type="caution">
    <text evidence="1">The sequence shown here is derived from an EMBL/GenBank/DDBJ whole genome shotgun (WGS) entry which is preliminary data.</text>
</comment>
<gene>
    <name evidence="1" type="ORF">FCK90_08550</name>
</gene>
<dbReference type="AlphaFoldDB" id="A0A5J5KWL2"/>